<dbReference type="InterPro" id="IPR005793">
    <property type="entry name" value="Formyl_trans_C"/>
</dbReference>
<organism evidence="3 4">
    <name type="scientific">Francisella frigiditurris</name>
    <dbReference type="NCBI Taxonomy" id="1542390"/>
    <lineage>
        <taxon>Bacteria</taxon>
        <taxon>Pseudomonadati</taxon>
        <taxon>Pseudomonadota</taxon>
        <taxon>Gammaproteobacteria</taxon>
        <taxon>Thiotrichales</taxon>
        <taxon>Francisellaceae</taxon>
        <taxon>Francisella</taxon>
    </lineage>
</organism>
<dbReference type="SUPFAM" id="SSF53328">
    <property type="entry name" value="Formyltransferase"/>
    <property type="match status" value="1"/>
</dbReference>
<keyword evidence="3" id="KW-0808">Transferase</keyword>
<evidence type="ECO:0000313" key="3">
    <source>
        <dbReference type="EMBL" id="APC96405.1"/>
    </source>
</evidence>
<dbReference type="OrthoDB" id="9802815at2"/>
<dbReference type="Gene3D" id="3.40.50.12230">
    <property type="match status" value="1"/>
</dbReference>
<gene>
    <name evidence="3" type="ORF">KX01_1755</name>
</gene>
<dbReference type="Proteomes" id="UP000182521">
    <property type="component" value="Chromosome"/>
</dbReference>
<dbReference type="Pfam" id="PF02911">
    <property type="entry name" value="Formyl_trans_C"/>
    <property type="match status" value="1"/>
</dbReference>
<dbReference type="InterPro" id="IPR011034">
    <property type="entry name" value="Formyl_transferase-like_C_sf"/>
</dbReference>
<feature type="domain" description="Formyl transferase C-terminal" evidence="2">
    <location>
        <begin position="196"/>
        <end position="289"/>
    </location>
</feature>
<evidence type="ECO:0000259" key="2">
    <source>
        <dbReference type="Pfam" id="PF02911"/>
    </source>
</evidence>
<dbReference type="PANTHER" id="PTHR11138">
    <property type="entry name" value="METHIONYL-TRNA FORMYLTRANSFERASE"/>
    <property type="match status" value="1"/>
</dbReference>
<dbReference type="STRING" id="1542390.KX01_1755"/>
<dbReference type="InterPro" id="IPR002376">
    <property type="entry name" value="Formyl_transf_N"/>
</dbReference>
<evidence type="ECO:0000313" key="4">
    <source>
        <dbReference type="Proteomes" id="UP000182521"/>
    </source>
</evidence>
<proteinExistence type="predicted"/>
<dbReference type="EMBL" id="CP009654">
    <property type="protein sequence ID" value="APC96405.1"/>
    <property type="molecule type" value="Genomic_DNA"/>
</dbReference>
<feature type="domain" description="Formyl transferase N-terminal" evidence="1">
    <location>
        <begin position="76"/>
        <end position="159"/>
    </location>
</feature>
<dbReference type="InterPro" id="IPR036477">
    <property type="entry name" value="Formyl_transf_N_sf"/>
</dbReference>
<dbReference type="KEGG" id="frc:KX01_1755"/>
<sequence length="295" mass="34689">MNNKVAFYVMNSKGYYTLEKFINRFGAQSVEFVISGKDKSIQHDFFQEIESLVKANDITFHDKSDDYEFLESSFAGYKFAIGWRWIIRNDRNLIVFHDSLLPKYRGFAPLVNCLVNNESQSGVTALFANSEYDKGDIIAQKKFDIKYPVKISEVIRRVEPLYYELVEEVFTSIKNNETLISIKQDESKSTYSLWLDDEDYFIDWSWPSTQIKRFVDAVGYPYCNAKTYLDNKIIKVINAELVEDVYIENRARHIGKIIFYDDYPIVVCKNGLIAFKDLVCEDEEKIKIKFRSRFY</sequence>
<dbReference type="GO" id="GO:0004479">
    <property type="term" value="F:methionyl-tRNA formyltransferase activity"/>
    <property type="evidence" value="ECO:0007669"/>
    <property type="project" value="TreeGrafter"/>
</dbReference>
<accession>A0A1J0KRL3</accession>
<keyword evidence="4" id="KW-1185">Reference proteome</keyword>
<name>A0A1J0KRL3_9GAMM</name>
<protein>
    <submittedName>
        <fullName evidence="3">Formyl transferase family protein</fullName>
    </submittedName>
</protein>
<dbReference type="RefSeq" id="WP_083578927.1">
    <property type="nucleotide sequence ID" value="NZ_CP009654.1"/>
</dbReference>
<reference evidence="4" key="1">
    <citation type="submission" date="2014-10" db="EMBL/GenBank/DDBJ databases">
        <authorList>
            <person name="Kuske C.R."/>
            <person name="Challacombe J.F."/>
            <person name="Daligault H.E."/>
            <person name="Davenport K.W."/>
            <person name="Johnson S.L."/>
            <person name="Siddaramappa S."/>
            <person name="Petersen J.M."/>
        </authorList>
    </citation>
    <scope>NUCLEOTIDE SEQUENCE [LARGE SCALE GENOMIC DNA]</scope>
    <source>
        <strain evidence="4">CA97-1460</strain>
    </source>
</reference>
<dbReference type="SUPFAM" id="SSF50486">
    <property type="entry name" value="FMT C-terminal domain-like"/>
    <property type="match status" value="1"/>
</dbReference>
<evidence type="ECO:0000259" key="1">
    <source>
        <dbReference type="Pfam" id="PF00551"/>
    </source>
</evidence>
<dbReference type="PANTHER" id="PTHR11138:SF5">
    <property type="entry name" value="METHIONYL-TRNA FORMYLTRANSFERASE, MITOCHONDRIAL"/>
    <property type="match status" value="1"/>
</dbReference>
<dbReference type="Pfam" id="PF00551">
    <property type="entry name" value="Formyl_trans_N"/>
    <property type="match status" value="1"/>
</dbReference>
<dbReference type="GO" id="GO:0005829">
    <property type="term" value="C:cytosol"/>
    <property type="evidence" value="ECO:0007669"/>
    <property type="project" value="TreeGrafter"/>
</dbReference>
<dbReference type="AlphaFoldDB" id="A0A1J0KRL3"/>